<dbReference type="RefSeq" id="WP_345728922.1">
    <property type="nucleotide sequence ID" value="NZ_BAAAYN010000020.1"/>
</dbReference>
<organism evidence="3 4">
    <name type="scientific">Cryptosporangium minutisporangium</name>
    <dbReference type="NCBI Taxonomy" id="113569"/>
    <lineage>
        <taxon>Bacteria</taxon>
        <taxon>Bacillati</taxon>
        <taxon>Actinomycetota</taxon>
        <taxon>Actinomycetes</taxon>
        <taxon>Cryptosporangiales</taxon>
        <taxon>Cryptosporangiaceae</taxon>
        <taxon>Cryptosporangium</taxon>
    </lineage>
</organism>
<dbReference type="InterPro" id="IPR043993">
    <property type="entry name" value="T4SS_pilin"/>
</dbReference>
<keyword evidence="1" id="KW-1133">Transmembrane helix</keyword>
<keyword evidence="1" id="KW-0472">Membrane</keyword>
<keyword evidence="4" id="KW-1185">Reference proteome</keyword>
<feature type="transmembrane region" description="Helical" evidence="1">
    <location>
        <begin position="112"/>
        <end position="132"/>
    </location>
</feature>
<dbReference type="Pfam" id="PF18895">
    <property type="entry name" value="T4SS_pilin"/>
    <property type="match status" value="1"/>
</dbReference>
<dbReference type="EMBL" id="BAAAYN010000020">
    <property type="protein sequence ID" value="GAA3387944.1"/>
    <property type="molecule type" value="Genomic_DNA"/>
</dbReference>
<name>A0ABP6SYM2_9ACTN</name>
<dbReference type="Proteomes" id="UP001501676">
    <property type="component" value="Unassembled WGS sequence"/>
</dbReference>
<sequence>MNRRTIQRIATHTGTTLAAVLLTIALGAAPAFAEPPIATELQTATELRTAADPQILAVYSLPQIITNITTWVVGILAGVATLFLTIGGLRYLAAGGDPTEVEKAKSAFKSALIGYALAILAPVLLGIVRGWIGG</sequence>
<accession>A0ABP6SYM2</accession>
<evidence type="ECO:0000256" key="2">
    <source>
        <dbReference type="SAM" id="SignalP"/>
    </source>
</evidence>
<comment type="caution">
    <text evidence="3">The sequence shown here is derived from an EMBL/GenBank/DDBJ whole genome shotgun (WGS) entry which is preliminary data.</text>
</comment>
<reference evidence="4" key="1">
    <citation type="journal article" date="2019" name="Int. J. Syst. Evol. Microbiol.">
        <title>The Global Catalogue of Microorganisms (GCM) 10K type strain sequencing project: providing services to taxonomists for standard genome sequencing and annotation.</title>
        <authorList>
            <consortium name="The Broad Institute Genomics Platform"/>
            <consortium name="The Broad Institute Genome Sequencing Center for Infectious Disease"/>
            <person name="Wu L."/>
            <person name="Ma J."/>
        </authorList>
    </citation>
    <scope>NUCLEOTIDE SEQUENCE [LARGE SCALE GENOMIC DNA]</scope>
    <source>
        <strain evidence="4">JCM 9458</strain>
    </source>
</reference>
<keyword evidence="2" id="KW-0732">Signal</keyword>
<evidence type="ECO:0000313" key="3">
    <source>
        <dbReference type="EMBL" id="GAA3387944.1"/>
    </source>
</evidence>
<gene>
    <name evidence="3" type="ORF">GCM10020369_32270</name>
</gene>
<feature type="chain" id="PRO_5046497777" description="TrbC/VIRB2 family protein" evidence="2">
    <location>
        <begin position="34"/>
        <end position="134"/>
    </location>
</feature>
<feature type="signal peptide" evidence="2">
    <location>
        <begin position="1"/>
        <end position="33"/>
    </location>
</feature>
<proteinExistence type="predicted"/>
<feature type="transmembrane region" description="Helical" evidence="1">
    <location>
        <begin position="68"/>
        <end position="92"/>
    </location>
</feature>
<evidence type="ECO:0000256" key="1">
    <source>
        <dbReference type="SAM" id="Phobius"/>
    </source>
</evidence>
<evidence type="ECO:0008006" key="5">
    <source>
        <dbReference type="Google" id="ProtNLM"/>
    </source>
</evidence>
<protein>
    <recommendedName>
        <fullName evidence="5">TrbC/VIRB2 family protein</fullName>
    </recommendedName>
</protein>
<evidence type="ECO:0000313" key="4">
    <source>
        <dbReference type="Proteomes" id="UP001501676"/>
    </source>
</evidence>
<keyword evidence="1" id="KW-0812">Transmembrane</keyword>